<feature type="transmembrane region" description="Helical" evidence="1">
    <location>
        <begin position="58"/>
        <end position="81"/>
    </location>
</feature>
<feature type="transmembrane region" description="Helical" evidence="1">
    <location>
        <begin position="12"/>
        <end position="37"/>
    </location>
</feature>
<keyword evidence="3" id="KW-0378">Hydrolase</keyword>
<name>R7RSN1_9CLOT</name>
<dbReference type="EMBL" id="CAVN010000096">
    <property type="protein sequence ID" value="CDF58303.1"/>
    <property type="molecule type" value="Genomic_DNA"/>
</dbReference>
<dbReference type="OrthoDB" id="198399at2"/>
<organism evidence="3 4">
    <name type="scientific">Thermobrachium celere DSM 8682</name>
    <dbReference type="NCBI Taxonomy" id="941824"/>
    <lineage>
        <taxon>Bacteria</taxon>
        <taxon>Bacillati</taxon>
        <taxon>Bacillota</taxon>
        <taxon>Clostridia</taxon>
        <taxon>Eubacteriales</taxon>
        <taxon>Clostridiaceae</taxon>
        <taxon>Thermobrachium</taxon>
    </lineage>
</organism>
<keyword evidence="1" id="KW-0812">Transmembrane</keyword>
<feature type="transmembrane region" description="Helical" evidence="1">
    <location>
        <begin position="268"/>
        <end position="284"/>
    </location>
</feature>
<feature type="transmembrane region" description="Helical" evidence="1">
    <location>
        <begin position="150"/>
        <end position="170"/>
    </location>
</feature>
<dbReference type="RefSeq" id="WP_018662257.1">
    <property type="nucleotide sequence ID" value="NZ_HF952018.1"/>
</dbReference>
<dbReference type="GO" id="GO:0006508">
    <property type="term" value="P:proteolysis"/>
    <property type="evidence" value="ECO:0007669"/>
    <property type="project" value="UniProtKB-KW"/>
</dbReference>
<dbReference type="SMART" id="SM00228">
    <property type="entry name" value="PDZ"/>
    <property type="match status" value="1"/>
</dbReference>
<dbReference type="GO" id="GO:0008233">
    <property type="term" value="F:peptidase activity"/>
    <property type="evidence" value="ECO:0007669"/>
    <property type="project" value="UniProtKB-KW"/>
</dbReference>
<protein>
    <submittedName>
        <fullName evidence="3">Trypsin-like serine protease, typically periplasmic, contain C-terminal PDZ domain</fullName>
    </submittedName>
</protein>
<sequence length="427" mass="48639">MILRLIWESIRQYAQVVLSFLLEPVFWIMFFVLFFQYKKLEEIQKDIYGVVKYKKKDMMASSLLAGILGGMAISIVITVVGITFGKLEGAVFLIIFSLILLLLFDSHFICLSYSGGIVSLISLLLGYINTKGIINISEIPILRSFLNFDITAILILVSLLHLVEALLMYFDGARYPVPMFFKKNGRIVGGFILTRFWIIPLMILILLSLTPIGGDVIPTPDWWPLIRPDGIPINVNDAVFSLTPLFAILGYGDFTVSKMPKQKVKESSLSLFIFSVTLFALTVLSMKIYAFKYVAAIFSPVFHELIIILNRRKERMLESLWDYNYDGIKILDVVPNSPAEKMGIETGDKIISINNRRVNTICDAKVILDEAERYLWIDVEKLDGTVRSLEYYNYQTDIGSLGIITIPQDDAYIPLMDLDDTRVFKRR</sequence>
<dbReference type="InterPro" id="IPR041489">
    <property type="entry name" value="PDZ_6"/>
</dbReference>
<dbReference type="InterPro" id="IPR036034">
    <property type="entry name" value="PDZ_sf"/>
</dbReference>
<feature type="transmembrane region" description="Helical" evidence="1">
    <location>
        <begin position="233"/>
        <end position="256"/>
    </location>
</feature>
<evidence type="ECO:0000313" key="4">
    <source>
        <dbReference type="Proteomes" id="UP000014923"/>
    </source>
</evidence>
<reference evidence="3" key="1">
    <citation type="submission" date="2013-03" db="EMBL/GenBank/DDBJ databases">
        <title>Draft genome sequence of the hydrogen-ethanol-producing anaerobic alkalithermophilic Caloramator celere.</title>
        <authorList>
            <person name="Ciranna A."/>
            <person name="Larjo A."/>
            <person name="Kivisto A."/>
            <person name="Santala V."/>
            <person name="Roos C."/>
            <person name="Karp M."/>
        </authorList>
    </citation>
    <scope>NUCLEOTIDE SEQUENCE [LARGE SCALE GENOMIC DNA]</scope>
    <source>
        <strain evidence="3">DSM 8682</strain>
    </source>
</reference>
<dbReference type="Proteomes" id="UP000014923">
    <property type="component" value="Unassembled WGS sequence"/>
</dbReference>
<dbReference type="HOGENOM" id="CLU_051142_0_0_9"/>
<keyword evidence="4" id="KW-1185">Reference proteome</keyword>
<evidence type="ECO:0000313" key="3">
    <source>
        <dbReference type="EMBL" id="CDF58303.1"/>
    </source>
</evidence>
<accession>R7RSN1</accession>
<dbReference type="PROSITE" id="PS50106">
    <property type="entry name" value="PDZ"/>
    <property type="match status" value="1"/>
</dbReference>
<proteinExistence type="predicted"/>
<feature type="transmembrane region" description="Helical" evidence="1">
    <location>
        <begin position="191"/>
        <end position="213"/>
    </location>
</feature>
<feature type="transmembrane region" description="Helical" evidence="1">
    <location>
        <begin position="111"/>
        <end position="130"/>
    </location>
</feature>
<dbReference type="Pfam" id="PF17820">
    <property type="entry name" value="PDZ_6"/>
    <property type="match status" value="1"/>
</dbReference>
<gene>
    <name evidence="3" type="ORF">TCEL_00349</name>
</gene>
<evidence type="ECO:0000259" key="2">
    <source>
        <dbReference type="PROSITE" id="PS50106"/>
    </source>
</evidence>
<feature type="transmembrane region" description="Helical" evidence="1">
    <location>
        <begin position="87"/>
        <end position="104"/>
    </location>
</feature>
<feature type="transmembrane region" description="Helical" evidence="1">
    <location>
        <begin position="290"/>
        <end position="309"/>
    </location>
</feature>
<dbReference type="Gene3D" id="2.30.42.10">
    <property type="match status" value="1"/>
</dbReference>
<dbReference type="eggNOG" id="COG0265">
    <property type="taxonomic scope" value="Bacteria"/>
</dbReference>
<dbReference type="SUPFAM" id="SSF50156">
    <property type="entry name" value="PDZ domain-like"/>
    <property type="match status" value="1"/>
</dbReference>
<evidence type="ECO:0000256" key="1">
    <source>
        <dbReference type="SAM" id="Phobius"/>
    </source>
</evidence>
<dbReference type="InterPro" id="IPR001478">
    <property type="entry name" value="PDZ"/>
</dbReference>
<feature type="domain" description="PDZ" evidence="2">
    <location>
        <begin position="327"/>
        <end position="383"/>
    </location>
</feature>
<keyword evidence="3" id="KW-0645">Protease</keyword>
<keyword evidence="1" id="KW-1133">Transmembrane helix</keyword>
<dbReference type="AlphaFoldDB" id="R7RSN1"/>
<keyword evidence="1" id="KW-0472">Membrane</keyword>
<comment type="caution">
    <text evidence="3">The sequence shown here is derived from an EMBL/GenBank/DDBJ whole genome shotgun (WGS) entry which is preliminary data.</text>
</comment>